<feature type="region of interest" description="Disordered" evidence="1">
    <location>
        <begin position="409"/>
        <end position="430"/>
    </location>
</feature>
<proteinExistence type="predicted"/>
<reference evidence="2" key="1">
    <citation type="submission" date="2022-07" db="EMBL/GenBank/DDBJ databases">
        <title>Fungi with potential for degradation of polypropylene.</title>
        <authorList>
            <person name="Gostincar C."/>
        </authorList>
    </citation>
    <scope>NUCLEOTIDE SEQUENCE</scope>
    <source>
        <strain evidence="2">EXF-13308</strain>
    </source>
</reference>
<feature type="compositionally biased region" description="Polar residues" evidence="1">
    <location>
        <begin position="1"/>
        <end position="21"/>
    </location>
</feature>
<feature type="compositionally biased region" description="Polar residues" evidence="1">
    <location>
        <begin position="228"/>
        <end position="237"/>
    </location>
</feature>
<feature type="compositionally biased region" description="Low complexity" evidence="1">
    <location>
        <begin position="416"/>
        <end position="430"/>
    </location>
</feature>
<evidence type="ECO:0000256" key="1">
    <source>
        <dbReference type="SAM" id="MobiDB-lite"/>
    </source>
</evidence>
<organism evidence="2 3">
    <name type="scientific">Pleurostoma richardsiae</name>
    <dbReference type="NCBI Taxonomy" id="41990"/>
    <lineage>
        <taxon>Eukaryota</taxon>
        <taxon>Fungi</taxon>
        <taxon>Dikarya</taxon>
        <taxon>Ascomycota</taxon>
        <taxon>Pezizomycotina</taxon>
        <taxon>Sordariomycetes</taxon>
        <taxon>Sordariomycetidae</taxon>
        <taxon>Calosphaeriales</taxon>
        <taxon>Pleurostomataceae</taxon>
        <taxon>Pleurostoma</taxon>
    </lineage>
</organism>
<gene>
    <name evidence="2" type="ORF">NKR23_g5039</name>
</gene>
<sequence length="452" mass="48921">MSLVEQSLCSRDAGHTSQSRTLEQHAYIGAPSSRQDPGSHAAKDDHAPYGRTIFDPFYDMDEHHDVIAPESHPKVQAAAVPPALPEKSSLRASRLLDDLVGLKLGTGIDTAADRLAQATPHDTYLSSEEDASSSADDFSDFDYDSGSEGSLSPTGSRRSHEDTARVVSVVFYGKPSIIDLPLGRRSASIDSMEQARQSRQSSRSGTVSSAMSLMSGRPSTASTAATSEHTQYHTSYAQQQRRPQDLPQLPPRSSSVPMMLFPATRPQKQRKPLFLNIDPYANGSTYSLDAMLREGGSGEHDDADRPKTPKTPTAILKKTLGLVRKRSRPMLNSMGVSPSRDSLGQQQQAAALAALPPSKLDVSASQQEQQQHEHEVAEAPAPEAVVQPQQPVTFNDIVRFAKRNARESLVSQTPMTATPLPESPLAASPAKRGLLGGLTARRRSMKVNSRML</sequence>
<feature type="compositionally biased region" description="Acidic residues" evidence="1">
    <location>
        <begin position="127"/>
        <end position="145"/>
    </location>
</feature>
<dbReference type="AlphaFoldDB" id="A0AA38RUL2"/>
<accession>A0AA38RUL2</accession>
<evidence type="ECO:0000313" key="3">
    <source>
        <dbReference type="Proteomes" id="UP001174694"/>
    </source>
</evidence>
<dbReference type="EMBL" id="JANBVO010000013">
    <property type="protein sequence ID" value="KAJ9148267.1"/>
    <property type="molecule type" value="Genomic_DNA"/>
</dbReference>
<feature type="region of interest" description="Disordered" evidence="1">
    <location>
        <begin position="293"/>
        <end position="312"/>
    </location>
</feature>
<comment type="caution">
    <text evidence="2">The sequence shown here is derived from an EMBL/GenBank/DDBJ whole genome shotgun (WGS) entry which is preliminary data.</text>
</comment>
<feature type="region of interest" description="Disordered" evidence="1">
    <location>
        <begin position="119"/>
        <end position="162"/>
    </location>
</feature>
<protein>
    <submittedName>
        <fullName evidence="2">Uncharacterized protein</fullName>
    </submittedName>
</protein>
<feature type="compositionally biased region" description="Basic and acidic residues" evidence="1">
    <location>
        <begin position="296"/>
        <end position="307"/>
    </location>
</feature>
<name>A0AA38RUL2_9PEZI</name>
<feature type="region of interest" description="Disordered" evidence="1">
    <location>
        <begin position="189"/>
        <end position="258"/>
    </location>
</feature>
<feature type="compositionally biased region" description="Low complexity" evidence="1">
    <location>
        <begin position="238"/>
        <end position="255"/>
    </location>
</feature>
<feature type="compositionally biased region" description="Low complexity" evidence="1">
    <location>
        <begin position="191"/>
        <end position="209"/>
    </location>
</feature>
<evidence type="ECO:0000313" key="2">
    <source>
        <dbReference type="EMBL" id="KAJ9148267.1"/>
    </source>
</evidence>
<feature type="region of interest" description="Disordered" evidence="1">
    <location>
        <begin position="1"/>
        <end position="48"/>
    </location>
</feature>
<dbReference type="Proteomes" id="UP001174694">
    <property type="component" value="Unassembled WGS sequence"/>
</dbReference>
<keyword evidence="3" id="KW-1185">Reference proteome</keyword>